<organism evidence="2 3">
    <name type="scientific">Deinococcus cellulosilyticus (strain DSM 18568 / NBRC 106333 / KACC 11606 / 5516J-15)</name>
    <dbReference type="NCBI Taxonomy" id="1223518"/>
    <lineage>
        <taxon>Bacteria</taxon>
        <taxon>Thermotogati</taxon>
        <taxon>Deinococcota</taxon>
        <taxon>Deinococci</taxon>
        <taxon>Deinococcales</taxon>
        <taxon>Deinococcaceae</taxon>
        <taxon>Deinococcus</taxon>
    </lineage>
</organism>
<keyword evidence="1" id="KW-0472">Membrane</keyword>
<accession>A0A511N5P1</accession>
<dbReference type="Gene3D" id="1.25.40.10">
    <property type="entry name" value="Tetratricopeptide repeat domain"/>
    <property type="match status" value="1"/>
</dbReference>
<dbReference type="OrthoDB" id="61858at2"/>
<feature type="transmembrane region" description="Helical" evidence="1">
    <location>
        <begin position="7"/>
        <end position="28"/>
    </location>
</feature>
<name>A0A511N5P1_DEIC1</name>
<dbReference type="EMBL" id="BJXB01000018">
    <property type="protein sequence ID" value="GEM48175.1"/>
    <property type="molecule type" value="Genomic_DNA"/>
</dbReference>
<evidence type="ECO:0000313" key="3">
    <source>
        <dbReference type="Proteomes" id="UP000321306"/>
    </source>
</evidence>
<keyword evidence="1" id="KW-0812">Transmembrane</keyword>
<dbReference type="AlphaFoldDB" id="A0A511N5P1"/>
<keyword evidence="1" id="KW-1133">Transmembrane helix</keyword>
<dbReference type="InterPro" id="IPR011717">
    <property type="entry name" value="TPR-4"/>
</dbReference>
<protein>
    <recommendedName>
        <fullName evidence="4">Tetratricopeptide repeat protein</fullName>
    </recommendedName>
</protein>
<reference evidence="2 3" key="1">
    <citation type="submission" date="2019-07" db="EMBL/GenBank/DDBJ databases">
        <title>Whole genome shotgun sequence of Deinococcus cellulosilyticus NBRC 106333.</title>
        <authorList>
            <person name="Hosoyama A."/>
            <person name="Uohara A."/>
            <person name="Ohji S."/>
            <person name="Ichikawa N."/>
        </authorList>
    </citation>
    <scope>NUCLEOTIDE SEQUENCE [LARGE SCALE GENOMIC DNA]</scope>
    <source>
        <strain evidence="2 3">NBRC 106333</strain>
    </source>
</reference>
<evidence type="ECO:0008006" key="4">
    <source>
        <dbReference type="Google" id="ProtNLM"/>
    </source>
</evidence>
<dbReference type="GO" id="GO:0042802">
    <property type="term" value="F:identical protein binding"/>
    <property type="evidence" value="ECO:0007669"/>
    <property type="project" value="InterPro"/>
</dbReference>
<dbReference type="RefSeq" id="WP_146887044.1">
    <property type="nucleotide sequence ID" value="NZ_BJXB01000018.1"/>
</dbReference>
<gene>
    <name evidence="2" type="ORF">DC3_38100</name>
</gene>
<dbReference type="Pfam" id="PF07721">
    <property type="entry name" value="TPR_4"/>
    <property type="match status" value="1"/>
</dbReference>
<dbReference type="InterPro" id="IPR014562">
    <property type="entry name" value="UCP030959_TPR_rpt-cont"/>
</dbReference>
<dbReference type="InterPro" id="IPR011990">
    <property type="entry name" value="TPR-like_helical_dom_sf"/>
</dbReference>
<dbReference type="SUPFAM" id="SSF48452">
    <property type="entry name" value="TPR-like"/>
    <property type="match status" value="1"/>
</dbReference>
<keyword evidence="3" id="KW-1185">Reference proteome</keyword>
<proteinExistence type="predicted"/>
<dbReference type="Proteomes" id="UP000321306">
    <property type="component" value="Unassembled WGS sequence"/>
</dbReference>
<sequence length="254" mass="29427">MEWFYALTANLWPIISVLQIAFIVHALITRRQIFWFFLLLFVPVISVILYLFMEVLPDARRSRVSIKPVLDSFKSADARIRERQEALDEINTPENRRALAQAYLQAGRMAEAEQTLEPLLTGIYRDDPLFQYEVAQIKFLNGKPDEARGILQKLLLQAPHELKGKARILMALTLEKLGDAEGARQQHLEAIQVFSGEEARYRYAEFLVTQGEKEEAGRQLDLLLKSVRKASPTYRRQEREWETQAQKLKQTLQA</sequence>
<dbReference type="PIRSF" id="PIRSF030959">
    <property type="entry name" value="UCP030959"/>
    <property type="match status" value="1"/>
</dbReference>
<evidence type="ECO:0000313" key="2">
    <source>
        <dbReference type="EMBL" id="GEM48175.1"/>
    </source>
</evidence>
<comment type="caution">
    <text evidence="2">The sequence shown here is derived from an EMBL/GenBank/DDBJ whole genome shotgun (WGS) entry which is preliminary data.</text>
</comment>
<feature type="transmembrane region" description="Helical" evidence="1">
    <location>
        <begin position="34"/>
        <end position="53"/>
    </location>
</feature>
<evidence type="ECO:0000256" key="1">
    <source>
        <dbReference type="SAM" id="Phobius"/>
    </source>
</evidence>